<sequence length="38" mass="4308">MSICYLLHMTSSYIMGTLILESCHLLHPICQNSPMRGL</sequence>
<name>A0A2P2NAI2_RHIMU</name>
<evidence type="ECO:0000313" key="1">
    <source>
        <dbReference type="EMBL" id="MBX39494.1"/>
    </source>
</evidence>
<accession>A0A2P2NAI2</accession>
<dbReference type="EMBL" id="GGEC01059010">
    <property type="protein sequence ID" value="MBX39494.1"/>
    <property type="molecule type" value="Transcribed_RNA"/>
</dbReference>
<proteinExistence type="predicted"/>
<reference evidence="1" key="1">
    <citation type="submission" date="2018-02" db="EMBL/GenBank/DDBJ databases">
        <title>Rhizophora mucronata_Transcriptome.</title>
        <authorList>
            <person name="Meera S.P."/>
            <person name="Sreeshan A."/>
            <person name="Augustine A."/>
        </authorList>
    </citation>
    <scope>NUCLEOTIDE SEQUENCE</scope>
    <source>
        <tissue evidence="1">Leaf</tissue>
    </source>
</reference>
<organism evidence="1">
    <name type="scientific">Rhizophora mucronata</name>
    <name type="common">Asiatic mangrove</name>
    <dbReference type="NCBI Taxonomy" id="61149"/>
    <lineage>
        <taxon>Eukaryota</taxon>
        <taxon>Viridiplantae</taxon>
        <taxon>Streptophyta</taxon>
        <taxon>Embryophyta</taxon>
        <taxon>Tracheophyta</taxon>
        <taxon>Spermatophyta</taxon>
        <taxon>Magnoliopsida</taxon>
        <taxon>eudicotyledons</taxon>
        <taxon>Gunneridae</taxon>
        <taxon>Pentapetalae</taxon>
        <taxon>rosids</taxon>
        <taxon>fabids</taxon>
        <taxon>Malpighiales</taxon>
        <taxon>Rhizophoraceae</taxon>
        <taxon>Rhizophora</taxon>
    </lineage>
</organism>
<protein>
    <submittedName>
        <fullName evidence="1">Uncharacterized protein</fullName>
    </submittedName>
</protein>
<dbReference type="AlphaFoldDB" id="A0A2P2NAI2"/>